<keyword evidence="1 2" id="KW-0238">DNA-binding</keyword>
<keyword evidence="5" id="KW-1185">Reference proteome</keyword>
<gene>
    <name evidence="4" type="ORF">F0U47_07315</name>
</gene>
<dbReference type="SUPFAM" id="SSF48498">
    <property type="entry name" value="Tetracyclin repressor-like, C-terminal domain"/>
    <property type="match status" value="1"/>
</dbReference>
<protein>
    <submittedName>
        <fullName evidence="4">TetR/AcrR family transcriptional regulator</fullName>
    </submittedName>
</protein>
<dbReference type="AlphaFoldDB" id="A0A5B1M285"/>
<evidence type="ECO:0000313" key="4">
    <source>
        <dbReference type="EMBL" id="KAA1427295.1"/>
    </source>
</evidence>
<proteinExistence type="predicted"/>
<dbReference type="PRINTS" id="PR00455">
    <property type="entry name" value="HTHTETR"/>
</dbReference>
<evidence type="ECO:0000256" key="2">
    <source>
        <dbReference type="PROSITE-ProRule" id="PRU00335"/>
    </source>
</evidence>
<dbReference type="PANTHER" id="PTHR30055:SF226">
    <property type="entry name" value="HTH-TYPE TRANSCRIPTIONAL REGULATOR PKSA"/>
    <property type="match status" value="1"/>
</dbReference>
<reference evidence="4 5" key="2">
    <citation type="submission" date="2019-09" db="EMBL/GenBank/DDBJ databases">
        <authorList>
            <person name="Jin C."/>
        </authorList>
    </citation>
    <scope>NUCLEOTIDE SEQUENCE [LARGE SCALE GENOMIC DNA]</scope>
    <source>
        <strain evidence="4 5">BN140041</strain>
    </source>
</reference>
<evidence type="ECO:0000259" key="3">
    <source>
        <dbReference type="PROSITE" id="PS50977"/>
    </source>
</evidence>
<dbReference type="EMBL" id="VUJW01000003">
    <property type="protein sequence ID" value="KAA1427295.1"/>
    <property type="molecule type" value="Genomic_DNA"/>
</dbReference>
<dbReference type="Pfam" id="PF00440">
    <property type="entry name" value="TetR_N"/>
    <property type="match status" value="1"/>
</dbReference>
<sequence>MVSVRVGIVSKTDVPVNPPRRRLRGAERRARIEAAAVVAFAHRGYDATAIGEIAAAAGVTRTVLYDHFPDKRALFLHVLATQHELMLTEIARGITSEGGPRDRVRATLASYLRFTRDHPAARRLLLDPIPSGDAELDEVVRGYLDDRANAISGMVSADLARVGVDLASTSLPVIVAVVSGAADGLAQWWALHPDTPFDEVVDAATRLLWNGLPRAGDP</sequence>
<dbReference type="PROSITE" id="PS50977">
    <property type="entry name" value="HTH_TETR_2"/>
    <property type="match status" value="1"/>
</dbReference>
<feature type="DNA-binding region" description="H-T-H motif" evidence="2">
    <location>
        <begin position="49"/>
        <end position="68"/>
    </location>
</feature>
<feature type="domain" description="HTH tetR-type" evidence="3">
    <location>
        <begin position="26"/>
        <end position="86"/>
    </location>
</feature>
<dbReference type="InterPro" id="IPR050109">
    <property type="entry name" value="HTH-type_TetR-like_transc_reg"/>
</dbReference>
<dbReference type="SUPFAM" id="SSF46689">
    <property type="entry name" value="Homeodomain-like"/>
    <property type="match status" value="1"/>
</dbReference>
<dbReference type="PANTHER" id="PTHR30055">
    <property type="entry name" value="HTH-TYPE TRANSCRIPTIONAL REGULATOR RUTR"/>
    <property type="match status" value="1"/>
</dbReference>
<evidence type="ECO:0000313" key="5">
    <source>
        <dbReference type="Proteomes" id="UP000324351"/>
    </source>
</evidence>
<comment type="caution">
    <text evidence="4">The sequence shown here is derived from an EMBL/GenBank/DDBJ whole genome shotgun (WGS) entry which is preliminary data.</text>
</comment>
<dbReference type="GO" id="GO:0000976">
    <property type="term" value="F:transcription cis-regulatory region binding"/>
    <property type="evidence" value="ECO:0007669"/>
    <property type="project" value="TreeGrafter"/>
</dbReference>
<evidence type="ECO:0000256" key="1">
    <source>
        <dbReference type="ARBA" id="ARBA00023125"/>
    </source>
</evidence>
<dbReference type="InterPro" id="IPR036271">
    <property type="entry name" value="Tet_transcr_reg_TetR-rel_C_sf"/>
</dbReference>
<dbReference type="Gene3D" id="1.10.357.10">
    <property type="entry name" value="Tetracycline Repressor, domain 2"/>
    <property type="match status" value="1"/>
</dbReference>
<organism evidence="4 5">
    <name type="scientific">Nocardioides antri</name>
    <dbReference type="NCBI Taxonomy" id="2607659"/>
    <lineage>
        <taxon>Bacteria</taxon>
        <taxon>Bacillati</taxon>
        <taxon>Actinomycetota</taxon>
        <taxon>Actinomycetes</taxon>
        <taxon>Propionibacteriales</taxon>
        <taxon>Nocardioidaceae</taxon>
        <taxon>Nocardioides</taxon>
    </lineage>
</organism>
<dbReference type="InterPro" id="IPR009057">
    <property type="entry name" value="Homeodomain-like_sf"/>
</dbReference>
<dbReference type="Proteomes" id="UP000324351">
    <property type="component" value="Unassembled WGS sequence"/>
</dbReference>
<dbReference type="GO" id="GO:0003700">
    <property type="term" value="F:DNA-binding transcription factor activity"/>
    <property type="evidence" value="ECO:0007669"/>
    <property type="project" value="TreeGrafter"/>
</dbReference>
<dbReference type="InterPro" id="IPR001647">
    <property type="entry name" value="HTH_TetR"/>
</dbReference>
<accession>A0A5B1M285</accession>
<reference evidence="4 5" key="1">
    <citation type="submission" date="2019-09" db="EMBL/GenBank/DDBJ databases">
        <title>Nocardioides panacisoli sp. nov., isolated from the soil of a ginseng field.</title>
        <authorList>
            <person name="Cho C."/>
        </authorList>
    </citation>
    <scope>NUCLEOTIDE SEQUENCE [LARGE SCALE GENOMIC DNA]</scope>
    <source>
        <strain evidence="4 5">BN140041</strain>
    </source>
</reference>
<name>A0A5B1M285_9ACTN</name>